<gene>
    <name evidence="1" type="ORF">CMV_027358</name>
</gene>
<organism evidence="1 2">
    <name type="scientific">Castanea mollissima</name>
    <name type="common">Chinese chestnut</name>
    <dbReference type="NCBI Taxonomy" id="60419"/>
    <lineage>
        <taxon>Eukaryota</taxon>
        <taxon>Viridiplantae</taxon>
        <taxon>Streptophyta</taxon>
        <taxon>Embryophyta</taxon>
        <taxon>Tracheophyta</taxon>
        <taxon>Spermatophyta</taxon>
        <taxon>Magnoliopsida</taxon>
        <taxon>eudicotyledons</taxon>
        <taxon>Gunneridae</taxon>
        <taxon>Pentapetalae</taxon>
        <taxon>rosids</taxon>
        <taxon>fabids</taxon>
        <taxon>Fagales</taxon>
        <taxon>Fagaceae</taxon>
        <taxon>Castanea</taxon>
    </lineage>
</organism>
<comment type="caution">
    <text evidence="1">The sequence shown here is derived from an EMBL/GenBank/DDBJ whole genome shotgun (WGS) entry which is preliminary data.</text>
</comment>
<evidence type="ECO:0000313" key="2">
    <source>
        <dbReference type="Proteomes" id="UP000737018"/>
    </source>
</evidence>
<dbReference type="EMBL" id="JRKL02009373">
    <property type="protein sequence ID" value="KAF3946367.1"/>
    <property type="molecule type" value="Genomic_DNA"/>
</dbReference>
<evidence type="ECO:0000313" key="1">
    <source>
        <dbReference type="EMBL" id="KAF3946367.1"/>
    </source>
</evidence>
<sequence>MQLILMIALSKVFQYWRINPKYSLTVACSEPVEPYITCNCSYENNTSCHITSLNVSGLAINDIIPEELWNLTFLTYLYGFFLINDLFTWLLHEKMMLVGLFLPWPVSLLLFRPNNPIGHHSSGFCPSKISFLLVRNIPTNKGHGNQEVDLDLGHIHTREEKGCLLVKVLKVVTIVGPQLIELRLGHLKFSTSVGLDLIHVLTKSR</sequence>
<dbReference type="OrthoDB" id="1897577at2759"/>
<accession>A0A8J4QBT4</accession>
<dbReference type="Proteomes" id="UP000737018">
    <property type="component" value="Unassembled WGS sequence"/>
</dbReference>
<reference evidence="1" key="1">
    <citation type="submission" date="2020-03" db="EMBL/GenBank/DDBJ databases">
        <title>Castanea mollissima Vanexum genome sequencing.</title>
        <authorList>
            <person name="Staton M."/>
        </authorList>
    </citation>
    <scope>NUCLEOTIDE SEQUENCE</scope>
    <source>
        <tissue evidence="1">Leaf</tissue>
    </source>
</reference>
<keyword evidence="2" id="KW-1185">Reference proteome</keyword>
<protein>
    <submittedName>
        <fullName evidence="1">Uncharacterized protein</fullName>
    </submittedName>
</protein>
<name>A0A8J4QBT4_9ROSI</name>
<proteinExistence type="predicted"/>
<dbReference type="AlphaFoldDB" id="A0A8J4QBT4"/>